<dbReference type="CDD" id="cd01029">
    <property type="entry name" value="TOPRIM_primases"/>
    <property type="match status" value="1"/>
</dbReference>
<dbReference type="GO" id="GO:0006269">
    <property type="term" value="P:DNA replication, synthesis of primer"/>
    <property type="evidence" value="ECO:0007669"/>
    <property type="project" value="UniProtKB-KW"/>
</dbReference>
<name>A0A1C3K3D1_9BURK</name>
<keyword evidence="5" id="KW-0235">DNA replication</keyword>
<dbReference type="SUPFAM" id="SSF57783">
    <property type="entry name" value="Zinc beta-ribbon"/>
    <property type="match status" value="1"/>
</dbReference>
<evidence type="ECO:0000256" key="4">
    <source>
        <dbReference type="ARBA" id="ARBA00022695"/>
    </source>
</evidence>
<dbReference type="InterPro" id="IPR006171">
    <property type="entry name" value="TOPRIM_dom"/>
</dbReference>
<proteinExistence type="predicted"/>
<evidence type="ECO:0000313" key="8">
    <source>
        <dbReference type="EMBL" id="SBT25954.1"/>
    </source>
</evidence>
<dbReference type="InterPro" id="IPR036977">
    <property type="entry name" value="DNA_primase_Znf_CHC2"/>
</dbReference>
<dbReference type="InterPro" id="IPR034154">
    <property type="entry name" value="TOPRIM_DnaG/twinkle"/>
</dbReference>
<evidence type="ECO:0000256" key="5">
    <source>
        <dbReference type="ARBA" id="ARBA00022705"/>
    </source>
</evidence>
<evidence type="ECO:0000313" key="9">
    <source>
        <dbReference type="EMBL" id="SOE50900.1"/>
    </source>
</evidence>
<dbReference type="Proteomes" id="UP000078558">
    <property type="component" value="Chromosome I"/>
</dbReference>
<dbReference type="Gene3D" id="3.40.1360.10">
    <property type="match status" value="1"/>
</dbReference>
<keyword evidence="4" id="KW-0548">Nucleotidyltransferase</keyword>
<gene>
    <name evidence="8" type="ORF">ODI_01762</name>
    <name evidence="9" type="ORF">ODI_R3049</name>
</gene>
<evidence type="ECO:0000256" key="6">
    <source>
        <dbReference type="ARBA" id="ARBA00023163"/>
    </source>
</evidence>
<evidence type="ECO:0000256" key="1">
    <source>
        <dbReference type="ARBA" id="ARBA00022478"/>
    </source>
</evidence>
<feature type="domain" description="Toprim" evidence="7">
    <location>
        <begin position="237"/>
        <end position="343"/>
    </location>
</feature>
<dbReference type="GO" id="GO:1990077">
    <property type="term" value="C:primosome complex"/>
    <property type="evidence" value="ECO:0007669"/>
    <property type="project" value="UniProtKB-KW"/>
</dbReference>
<keyword evidence="6" id="KW-0804">Transcription</keyword>
<accession>A0A1C3K3D1</accession>
<evidence type="ECO:0000256" key="2">
    <source>
        <dbReference type="ARBA" id="ARBA00022515"/>
    </source>
</evidence>
<organism evidence="8 10">
    <name type="scientific">Orrella dioscoreae</name>
    <dbReference type="NCBI Taxonomy" id="1851544"/>
    <lineage>
        <taxon>Bacteria</taxon>
        <taxon>Pseudomonadati</taxon>
        <taxon>Pseudomonadota</taxon>
        <taxon>Betaproteobacteria</taxon>
        <taxon>Burkholderiales</taxon>
        <taxon>Alcaligenaceae</taxon>
        <taxon>Orrella</taxon>
    </lineage>
</organism>
<protein>
    <recommendedName>
        <fullName evidence="7">Toprim domain-containing protein</fullName>
    </recommendedName>
</protein>
<dbReference type="GO" id="GO:0003677">
    <property type="term" value="F:DNA binding"/>
    <property type="evidence" value="ECO:0007669"/>
    <property type="project" value="InterPro"/>
</dbReference>
<sequence>MQASQNNTSNPAMRAWFSRLKNDIDLHDLAERMGLRRNGAKGNYHSPHHDDKSASLSIFDNGRGWKDWSDEGKGGSCIDLVQYVMPEAAHSPMEAAKLLGQWFGMPPPEKAPVERAEPERKSMVDHIADKSMHSTLPALAYLKGRGIAEAVIEMAIRNRMLGWNVWTSGTVAPGTAGHGGPAAAFIVRDERTMRVVAVDLRYQDAALNGDVKTQCQGDKQGHYWCSDMRALRKAHTVYVVESPINALSVESCGLPAGTAVIAIRGTGNVHHIDWSFLRGKRVIIALDHNDKVNPRTNLRPGLAAAWALSEILTAMDIGSMMVDMLDWEEGQDINDVLQAEGPDMLLRQLKVLEPWLIPGMPGAGERQDGARRVFLPGHDFGVYWRYRVKDDFTQYVEKWKDDADDEGDKSRSETMGDLCSFRVAGFSRLRIQSHLATINGGADSQPETVFGVSAQVPRHGNVLQREVVNDDRLYNLEWWKGKFGHIWKPAEFARMVNILERTAHLGARDVVNFVGLAWRGGELAALEGADCYFTEPQKQCLYYNMAFPRGHQTDAARVIKAYQSTFQGNAAAIGVVWALGAHLKAVLGFYPHLQMQAEKGSGKSKLLESMQGSLAFQVLSGQMLKTDHRRRASVSYTTHPVGWDEFSKLPKQVLSDIDGLLQSTYRFEFTRVGASLTPYLMCAPVLLAGEEVDVESLQSKICRTSLAVAKQGPMLPHDLPQFPMWDWLRFIAGQAPADIRELHAKYLAVCQKRGRADPRDATANRMKENYAAILTAWELLAKFAGIDVGQGDFIEDLLTEMNVHISDTNGTRLPWVWIMEILLSELEAKRYEYPHAWDNVKTDTGVETILYLRPNHVMDHLSTSSHLRAKFDALPVKTGRIFKQQLMASGVVATAGGKPIDNADKIIRGQRTARLTGIRLSQLEALGLYATPFIPGEIPNDQ</sequence>
<evidence type="ECO:0000256" key="3">
    <source>
        <dbReference type="ARBA" id="ARBA00022679"/>
    </source>
</evidence>
<keyword evidence="1" id="KW-0240">DNA-directed RNA polymerase</keyword>
<dbReference type="AlphaFoldDB" id="A0A1C3K3D1"/>
<evidence type="ECO:0000313" key="10">
    <source>
        <dbReference type="Proteomes" id="UP000078558"/>
    </source>
</evidence>
<dbReference type="GO" id="GO:0000428">
    <property type="term" value="C:DNA-directed RNA polymerase complex"/>
    <property type="evidence" value="ECO:0007669"/>
    <property type="project" value="UniProtKB-KW"/>
</dbReference>
<dbReference type="STRING" id="1851544.ODI_01762"/>
<dbReference type="Pfam" id="PF13362">
    <property type="entry name" value="Toprim_3"/>
    <property type="match status" value="1"/>
</dbReference>
<keyword evidence="10" id="KW-1185">Reference proteome</keyword>
<dbReference type="Gene3D" id="3.90.580.10">
    <property type="entry name" value="Zinc finger, CHC2-type domain"/>
    <property type="match status" value="1"/>
</dbReference>
<keyword evidence="3" id="KW-0808">Transferase</keyword>
<dbReference type="EMBL" id="FLRC01000023">
    <property type="protein sequence ID" value="SBT25954.1"/>
    <property type="molecule type" value="Genomic_DNA"/>
</dbReference>
<dbReference type="EMBL" id="LT907988">
    <property type="protein sequence ID" value="SOE50900.1"/>
    <property type="molecule type" value="Genomic_DNA"/>
</dbReference>
<dbReference type="GO" id="GO:0016779">
    <property type="term" value="F:nucleotidyltransferase activity"/>
    <property type="evidence" value="ECO:0007669"/>
    <property type="project" value="UniProtKB-KW"/>
</dbReference>
<reference evidence="9 10" key="2">
    <citation type="submission" date="2017-08" db="EMBL/GenBank/DDBJ databases">
        <authorList>
            <person name="de Groot N.N."/>
        </authorList>
    </citation>
    <scope>NUCLEOTIDE SEQUENCE [LARGE SCALE GENOMIC DNA]</scope>
    <source>
        <strain evidence="9">Orrdi1</strain>
    </source>
</reference>
<evidence type="ECO:0000259" key="7">
    <source>
        <dbReference type="Pfam" id="PF13362"/>
    </source>
</evidence>
<dbReference type="GO" id="GO:0008270">
    <property type="term" value="F:zinc ion binding"/>
    <property type="evidence" value="ECO:0007669"/>
    <property type="project" value="InterPro"/>
</dbReference>
<reference evidence="8 10" key="1">
    <citation type="submission" date="2016-06" db="EMBL/GenBank/DDBJ databases">
        <authorList>
            <person name="Kjaerup R.B."/>
            <person name="Dalgaard T.S."/>
            <person name="Juul-Madsen H.R."/>
        </authorList>
    </citation>
    <scope>NUCLEOTIDE SEQUENCE [LARGE SCALE GENOMIC DNA]</scope>
    <source>
        <strain evidence="8">Orrdi1</strain>
    </source>
</reference>
<keyword evidence="2" id="KW-0639">Primosome</keyword>
<dbReference type="KEGG" id="odi:ODI_R3049"/>